<sequence length="258" mass="30670">MAYLTILHNKPTSSGYSNNSKFCEKIREYTNSSNYKFKPILPRLTREKMMNLNKRLHVLKRNDALKELVKRKKINKISIDSSNRLFSASTIQRLGEKSDFVKNFIHQENNKLHKYGYKNYQNKEIKKISNRLHSNRTNHLLSVNLDNHSNEKSLLICSKLENCCEKNILLSEKLVPVLDHFRFFKNVKANANTTREISQRIHSRHTETWQNKIDKRIPTLLYPQTTLFMNNKILIKQYQKTHLLPKHFNLGRTAKWYN</sequence>
<gene>
    <name evidence="1" type="ORF">A3Q56_04734</name>
</gene>
<accession>A0A177B1C3</accession>
<dbReference type="Proteomes" id="UP000078046">
    <property type="component" value="Unassembled WGS sequence"/>
</dbReference>
<dbReference type="AlphaFoldDB" id="A0A177B1C3"/>
<evidence type="ECO:0000313" key="2">
    <source>
        <dbReference type="Proteomes" id="UP000078046"/>
    </source>
</evidence>
<reference evidence="1 2" key="1">
    <citation type="submission" date="2016-04" db="EMBL/GenBank/DDBJ databases">
        <title>The genome of Intoshia linei affirms orthonectids as highly simplified spiralians.</title>
        <authorList>
            <person name="Mikhailov K.V."/>
            <person name="Slusarev G.S."/>
            <person name="Nikitin M.A."/>
            <person name="Logacheva M.D."/>
            <person name="Penin A."/>
            <person name="Aleoshin V."/>
            <person name="Panchin Y.V."/>
        </authorList>
    </citation>
    <scope>NUCLEOTIDE SEQUENCE [LARGE SCALE GENOMIC DNA]</scope>
    <source>
        <strain evidence="1">Intl2013</strain>
        <tissue evidence="1">Whole animal</tissue>
    </source>
</reference>
<keyword evidence="2" id="KW-1185">Reference proteome</keyword>
<organism evidence="1 2">
    <name type="scientific">Intoshia linei</name>
    <dbReference type="NCBI Taxonomy" id="1819745"/>
    <lineage>
        <taxon>Eukaryota</taxon>
        <taxon>Metazoa</taxon>
        <taxon>Spiralia</taxon>
        <taxon>Lophotrochozoa</taxon>
        <taxon>Mesozoa</taxon>
        <taxon>Orthonectida</taxon>
        <taxon>Rhopaluridae</taxon>
        <taxon>Intoshia</taxon>
    </lineage>
</organism>
<protein>
    <submittedName>
        <fullName evidence="1">Uncharacterized protein</fullName>
    </submittedName>
</protein>
<evidence type="ECO:0000313" key="1">
    <source>
        <dbReference type="EMBL" id="OAF67542.1"/>
    </source>
</evidence>
<comment type="caution">
    <text evidence="1">The sequence shown here is derived from an EMBL/GenBank/DDBJ whole genome shotgun (WGS) entry which is preliminary data.</text>
</comment>
<dbReference type="EMBL" id="LWCA01000636">
    <property type="protein sequence ID" value="OAF67542.1"/>
    <property type="molecule type" value="Genomic_DNA"/>
</dbReference>
<name>A0A177B1C3_9BILA</name>
<proteinExistence type="predicted"/>